<evidence type="ECO:0000259" key="2">
    <source>
        <dbReference type="Pfam" id="PF16415"/>
    </source>
</evidence>
<comment type="caution">
    <text evidence="3">The sequence shown here is derived from an EMBL/GenBank/DDBJ whole genome shotgun (WGS) entry which is preliminary data.</text>
</comment>
<gene>
    <name evidence="3" type="ORF">Rhopal_003469-T1</name>
</gene>
<evidence type="ECO:0000259" key="1">
    <source>
        <dbReference type="Pfam" id="PF12842"/>
    </source>
</evidence>
<dbReference type="GO" id="GO:0000288">
    <property type="term" value="P:nuclear-transcribed mRNA catabolic process, deadenylation-dependent decay"/>
    <property type="evidence" value="ECO:0007669"/>
    <property type="project" value="TreeGrafter"/>
</dbReference>
<feature type="domain" description="CCR4-NOT transcription complex subunit 1" evidence="1">
    <location>
        <begin position="184"/>
        <end position="235"/>
    </location>
</feature>
<dbReference type="GO" id="GO:0030015">
    <property type="term" value="C:CCR4-NOT core complex"/>
    <property type="evidence" value="ECO:0007669"/>
    <property type="project" value="InterPro"/>
</dbReference>
<name>A0AAV5GP46_9BASI</name>
<proteinExistence type="predicted"/>
<organism evidence="3 4">
    <name type="scientific">Rhodotorula paludigena</name>
    <dbReference type="NCBI Taxonomy" id="86838"/>
    <lineage>
        <taxon>Eukaryota</taxon>
        <taxon>Fungi</taxon>
        <taxon>Dikarya</taxon>
        <taxon>Basidiomycota</taxon>
        <taxon>Pucciniomycotina</taxon>
        <taxon>Microbotryomycetes</taxon>
        <taxon>Sporidiobolales</taxon>
        <taxon>Sporidiobolaceae</taxon>
        <taxon>Rhodotorula</taxon>
    </lineage>
</organism>
<sequence length="257" mass="27238">MAILRLLVELFQYADLTLDLKFDIEVLCKSLDVDLEDVEPTEILRNCAKELAAQAAAQAVAQAAAQRGAVGAPTMSDELALANLAAQQHQHQQQQQGGALPGLAGGAHDVDQHGLRAGFGGPMHYALPAAGAPGNVGRLPPMLGVNQPGYSLSLQDTVSAALQNLPSLVVFNVQLPMFATNLSLERLICLAIDRAVREIIAPVGERSITIAGTSTRELAMKDSGMDGDEASRRTSCMVTHARTLLLQNGFTDESHPE</sequence>
<evidence type="ECO:0000313" key="3">
    <source>
        <dbReference type="EMBL" id="GJN90458.1"/>
    </source>
</evidence>
<dbReference type="Gene3D" id="1.25.40.180">
    <property type="match status" value="1"/>
</dbReference>
<dbReference type="InterPro" id="IPR040398">
    <property type="entry name" value="Not1"/>
</dbReference>
<dbReference type="AlphaFoldDB" id="A0AAV5GP46"/>
<dbReference type="GO" id="GO:0060090">
    <property type="term" value="F:molecular adaptor activity"/>
    <property type="evidence" value="ECO:0007669"/>
    <property type="project" value="TreeGrafter"/>
</dbReference>
<feature type="domain" description="CCR4-NOT transcription complex subunit 1 CAF1-binding" evidence="2">
    <location>
        <begin position="1"/>
        <end position="49"/>
    </location>
</feature>
<dbReference type="EMBL" id="BQKY01000006">
    <property type="protein sequence ID" value="GJN90458.1"/>
    <property type="molecule type" value="Genomic_DNA"/>
</dbReference>
<reference evidence="3 4" key="1">
    <citation type="submission" date="2021-12" db="EMBL/GenBank/DDBJ databases">
        <title>High titer production of polyol ester of fatty acids by Rhodotorula paludigena BS15 towards product separation-free biomass refinery.</title>
        <authorList>
            <person name="Mano J."/>
            <person name="Ono H."/>
            <person name="Tanaka T."/>
            <person name="Naito K."/>
            <person name="Sushida H."/>
            <person name="Ike M."/>
            <person name="Tokuyasu K."/>
            <person name="Kitaoka M."/>
        </authorList>
    </citation>
    <scope>NUCLEOTIDE SEQUENCE [LARGE SCALE GENOMIC DNA]</scope>
    <source>
        <strain evidence="3 4">BS15</strain>
    </source>
</reference>
<accession>A0AAV5GP46</accession>
<dbReference type="Pfam" id="PF16415">
    <property type="entry name" value="CNOT1_CAF1_bind"/>
    <property type="match status" value="1"/>
</dbReference>
<dbReference type="Pfam" id="PF12842">
    <property type="entry name" value="DUF3819"/>
    <property type="match status" value="1"/>
</dbReference>
<dbReference type="PANTHER" id="PTHR13162:SF8">
    <property type="entry name" value="CCR4-NOT TRANSCRIPTION COMPLEX SUBUNIT 1"/>
    <property type="match status" value="1"/>
</dbReference>
<dbReference type="GO" id="GO:0017148">
    <property type="term" value="P:negative regulation of translation"/>
    <property type="evidence" value="ECO:0007669"/>
    <property type="project" value="InterPro"/>
</dbReference>
<protein>
    <submittedName>
        <fullName evidence="3">Uncharacterized protein</fullName>
    </submittedName>
</protein>
<dbReference type="InterPro" id="IPR024557">
    <property type="entry name" value="CNOT1_dom_4"/>
</dbReference>
<dbReference type="GO" id="GO:0000932">
    <property type="term" value="C:P-body"/>
    <property type="evidence" value="ECO:0007669"/>
    <property type="project" value="TreeGrafter"/>
</dbReference>
<dbReference type="InterPro" id="IPR032191">
    <property type="entry name" value="CNOT1_CAF1_bind"/>
</dbReference>
<keyword evidence="4" id="KW-1185">Reference proteome</keyword>
<dbReference type="Proteomes" id="UP001342314">
    <property type="component" value="Unassembled WGS sequence"/>
</dbReference>
<evidence type="ECO:0000313" key="4">
    <source>
        <dbReference type="Proteomes" id="UP001342314"/>
    </source>
</evidence>
<dbReference type="PANTHER" id="PTHR13162">
    <property type="entry name" value="CCR4-NOT TRANSCRIPTION COMPLEX"/>
    <property type="match status" value="1"/>
</dbReference>